<dbReference type="EMBL" id="CM055740">
    <property type="protein sequence ID" value="KAJ8003019.1"/>
    <property type="molecule type" value="Genomic_DNA"/>
</dbReference>
<gene>
    <name evidence="1" type="ORF">DPEC_G00165020</name>
</gene>
<evidence type="ECO:0000313" key="1">
    <source>
        <dbReference type="EMBL" id="KAJ8003019.1"/>
    </source>
</evidence>
<reference evidence="1" key="1">
    <citation type="submission" date="2021-05" db="EMBL/GenBank/DDBJ databases">
        <authorList>
            <person name="Pan Q."/>
            <person name="Jouanno E."/>
            <person name="Zahm M."/>
            <person name="Klopp C."/>
            <person name="Cabau C."/>
            <person name="Louis A."/>
            <person name="Berthelot C."/>
            <person name="Parey E."/>
            <person name="Roest Crollius H."/>
            <person name="Montfort J."/>
            <person name="Robinson-Rechavi M."/>
            <person name="Bouchez O."/>
            <person name="Lampietro C."/>
            <person name="Lopez Roques C."/>
            <person name="Donnadieu C."/>
            <person name="Postlethwait J."/>
            <person name="Bobe J."/>
            <person name="Dillon D."/>
            <person name="Chandos A."/>
            <person name="von Hippel F."/>
            <person name="Guiguen Y."/>
        </authorList>
    </citation>
    <scope>NUCLEOTIDE SEQUENCE</scope>
    <source>
        <strain evidence="1">YG-Jan2019</strain>
    </source>
</reference>
<protein>
    <submittedName>
        <fullName evidence="1">Uncharacterized protein</fullName>
    </submittedName>
</protein>
<organism evidence="1 2">
    <name type="scientific">Dallia pectoralis</name>
    <name type="common">Alaska blackfish</name>
    <dbReference type="NCBI Taxonomy" id="75939"/>
    <lineage>
        <taxon>Eukaryota</taxon>
        <taxon>Metazoa</taxon>
        <taxon>Chordata</taxon>
        <taxon>Craniata</taxon>
        <taxon>Vertebrata</taxon>
        <taxon>Euteleostomi</taxon>
        <taxon>Actinopterygii</taxon>
        <taxon>Neopterygii</taxon>
        <taxon>Teleostei</taxon>
        <taxon>Protacanthopterygii</taxon>
        <taxon>Esociformes</taxon>
        <taxon>Umbridae</taxon>
        <taxon>Dallia</taxon>
    </lineage>
</organism>
<sequence>MLVTVRTEVDQRNTCDFSIPTEGLIHSQVNYLIDEEMSSSKDSTSTSICLGKHVCVWTHTVQLQWPKKEQNQEDNILSIHCIIITAHSEASLAPPGSRLLRFSSTVFLQPSSLPPSLIVITDTWCPFPH</sequence>
<comment type="caution">
    <text evidence="1">The sequence shown here is derived from an EMBL/GenBank/DDBJ whole genome shotgun (WGS) entry which is preliminary data.</text>
</comment>
<accession>A0ACC2GH66</accession>
<evidence type="ECO:0000313" key="2">
    <source>
        <dbReference type="Proteomes" id="UP001157502"/>
    </source>
</evidence>
<dbReference type="Proteomes" id="UP001157502">
    <property type="component" value="Chromosome 13"/>
</dbReference>
<keyword evidence="2" id="KW-1185">Reference proteome</keyword>
<proteinExistence type="predicted"/>
<name>A0ACC2GH66_DALPE</name>